<proteinExistence type="predicted"/>
<name>A0ABW0P144_9HYPH</name>
<evidence type="ECO:0000313" key="2">
    <source>
        <dbReference type="Proteomes" id="UP001596060"/>
    </source>
</evidence>
<evidence type="ECO:0000313" key="1">
    <source>
        <dbReference type="EMBL" id="MFC5505412.1"/>
    </source>
</evidence>
<gene>
    <name evidence="1" type="ORF">ACFPN9_09090</name>
</gene>
<reference evidence="2" key="1">
    <citation type="journal article" date="2019" name="Int. J. Syst. Evol. Microbiol.">
        <title>The Global Catalogue of Microorganisms (GCM) 10K type strain sequencing project: providing services to taxonomists for standard genome sequencing and annotation.</title>
        <authorList>
            <consortium name="The Broad Institute Genomics Platform"/>
            <consortium name="The Broad Institute Genome Sequencing Center for Infectious Disease"/>
            <person name="Wu L."/>
            <person name="Ma J."/>
        </authorList>
    </citation>
    <scope>NUCLEOTIDE SEQUENCE [LARGE SCALE GENOMIC DNA]</scope>
    <source>
        <strain evidence="2">CCUG 43117</strain>
    </source>
</reference>
<dbReference type="Proteomes" id="UP001596060">
    <property type="component" value="Unassembled WGS sequence"/>
</dbReference>
<accession>A0ABW0P144</accession>
<comment type="caution">
    <text evidence="1">The sequence shown here is derived from an EMBL/GenBank/DDBJ whole genome shotgun (WGS) entry which is preliminary data.</text>
</comment>
<sequence length="148" mass="15995">MIQHGVAPFLECSSKGDRRLSAFSARIRGRGNRSIEEIFQGAKIFADGSTGLHWREAKGKKAVNADEVRALYAVLWDEYVAENPELLDVIKRASGLQDVFGQSGHCCQASELWRIRCAALGAGGAKAASEGGVDPRRRLQLLLGLGEG</sequence>
<organism evidence="1 2">
    <name type="scientific">Bosea massiliensis</name>
    <dbReference type="NCBI Taxonomy" id="151419"/>
    <lineage>
        <taxon>Bacteria</taxon>
        <taxon>Pseudomonadati</taxon>
        <taxon>Pseudomonadota</taxon>
        <taxon>Alphaproteobacteria</taxon>
        <taxon>Hyphomicrobiales</taxon>
        <taxon>Boseaceae</taxon>
        <taxon>Bosea</taxon>
    </lineage>
</organism>
<dbReference type="EMBL" id="JBHSLU010000017">
    <property type="protein sequence ID" value="MFC5505412.1"/>
    <property type="molecule type" value="Genomic_DNA"/>
</dbReference>
<keyword evidence="2" id="KW-1185">Reference proteome</keyword>
<protein>
    <submittedName>
        <fullName evidence="1">Uncharacterized protein</fullName>
    </submittedName>
</protein>
<dbReference type="RefSeq" id="WP_068204512.1">
    <property type="nucleotide sequence ID" value="NZ_JBHSLU010000017.1"/>
</dbReference>